<sequence>MFSPPRSGVTVKKNSSISRSARSSVKRAPPPSIKIRGPNSWRARAIAWAGVVFQRCDLGFSATGFKSDRERTTSATGVRAYGSLRAVFPPMMITSNSARRARNTERSALEPTPREEPALLVEPSAPTTREAQVLMALAFQFRCYFTEKSTLRS</sequence>
<dbReference type="EMBL" id="CAEZWP010000032">
    <property type="protein sequence ID" value="CAB4660192.1"/>
    <property type="molecule type" value="Genomic_DNA"/>
</dbReference>
<evidence type="ECO:0000313" key="2">
    <source>
        <dbReference type="EMBL" id="CAB4660192.1"/>
    </source>
</evidence>
<protein>
    <submittedName>
        <fullName evidence="3">Unannotated protein</fullName>
    </submittedName>
</protein>
<dbReference type="EMBL" id="CAFAZY010000021">
    <property type="protein sequence ID" value="CAB4840683.1"/>
    <property type="molecule type" value="Genomic_DNA"/>
</dbReference>
<proteinExistence type="predicted"/>
<dbReference type="EMBL" id="CAFBQB010000056">
    <property type="protein sequence ID" value="CAB5042031.1"/>
    <property type="molecule type" value="Genomic_DNA"/>
</dbReference>
<evidence type="ECO:0000313" key="4">
    <source>
        <dbReference type="EMBL" id="CAB5042031.1"/>
    </source>
</evidence>
<evidence type="ECO:0000313" key="3">
    <source>
        <dbReference type="EMBL" id="CAB4840683.1"/>
    </source>
</evidence>
<feature type="region of interest" description="Disordered" evidence="1">
    <location>
        <begin position="95"/>
        <end position="115"/>
    </location>
</feature>
<gene>
    <name evidence="2" type="ORF">UFOPK2265_00749</name>
    <name evidence="3" type="ORF">UFOPK3255_00286</name>
    <name evidence="4" type="ORF">UFOPK4248_00549</name>
</gene>
<feature type="compositionally biased region" description="Basic and acidic residues" evidence="1">
    <location>
        <begin position="102"/>
        <end position="115"/>
    </location>
</feature>
<dbReference type="AlphaFoldDB" id="A0A6J7B7Y3"/>
<accession>A0A6J7B7Y3</accession>
<reference evidence="3" key="1">
    <citation type="submission" date="2020-05" db="EMBL/GenBank/DDBJ databases">
        <authorList>
            <person name="Chiriac C."/>
            <person name="Salcher M."/>
            <person name="Ghai R."/>
            <person name="Kavagutti S V."/>
        </authorList>
    </citation>
    <scope>NUCLEOTIDE SEQUENCE</scope>
</reference>
<feature type="compositionally biased region" description="Low complexity" evidence="1">
    <location>
        <begin position="12"/>
        <end position="27"/>
    </location>
</feature>
<evidence type="ECO:0000256" key="1">
    <source>
        <dbReference type="SAM" id="MobiDB-lite"/>
    </source>
</evidence>
<feature type="region of interest" description="Disordered" evidence="1">
    <location>
        <begin position="1"/>
        <end position="35"/>
    </location>
</feature>
<name>A0A6J7B7Y3_9ZZZZ</name>
<organism evidence="3">
    <name type="scientific">freshwater metagenome</name>
    <dbReference type="NCBI Taxonomy" id="449393"/>
    <lineage>
        <taxon>unclassified sequences</taxon>
        <taxon>metagenomes</taxon>
        <taxon>ecological metagenomes</taxon>
    </lineage>
</organism>